<evidence type="ECO:0000256" key="1">
    <source>
        <dbReference type="SAM" id="Phobius"/>
    </source>
</evidence>
<keyword evidence="1" id="KW-1133">Transmembrane helix</keyword>
<dbReference type="AlphaFoldDB" id="A0A6J7DL27"/>
<evidence type="ECO:0000313" key="2">
    <source>
        <dbReference type="EMBL" id="CAB4871231.1"/>
    </source>
</evidence>
<feature type="transmembrane region" description="Helical" evidence="1">
    <location>
        <begin position="204"/>
        <end position="222"/>
    </location>
</feature>
<name>A0A6J7DL27_9ZZZZ</name>
<proteinExistence type="predicted"/>
<feature type="transmembrane region" description="Helical" evidence="1">
    <location>
        <begin position="93"/>
        <end position="115"/>
    </location>
</feature>
<feature type="transmembrane region" description="Helical" evidence="1">
    <location>
        <begin position="394"/>
        <end position="413"/>
    </location>
</feature>
<keyword evidence="1" id="KW-0472">Membrane</keyword>
<gene>
    <name evidence="2" type="ORF">UFOPK3342_00987</name>
</gene>
<organism evidence="2">
    <name type="scientific">freshwater metagenome</name>
    <dbReference type="NCBI Taxonomy" id="449393"/>
    <lineage>
        <taxon>unclassified sequences</taxon>
        <taxon>metagenomes</taxon>
        <taxon>ecological metagenomes</taxon>
    </lineage>
</organism>
<feature type="transmembrane region" description="Helical" evidence="1">
    <location>
        <begin position="243"/>
        <end position="263"/>
    </location>
</feature>
<feature type="transmembrane region" description="Helical" evidence="1">
    <location>
        <begin position="127"/>
        <end position="144"/>
    </location>
</feature>
<feature type="transmembrane region" description="Helical" evidence="1">
    <location>
        <begin position="345"/>
        <end position="363"/>
    </location>
</feature>
<feature type="transmembrane region" description="Helical" evidence="1">
    <location>
        <begin position="425"/>
        <end position="443"/>
    </location>
</feature>
<protein>
    <submittedName>
        <fullName evidence="2">Unannotated protein</fullName>
    </submittedName>
</protein>
<feature type="transmembrane region" description="Helical" evidence="1">
    <location>
        <begin position="12"/>
        <end position="30"/>
    </location>
</feature>
<sequence length="570" mass="64268">MKKLLKLSRNRFFLFNSIFIINSLWFWRHVNLSGKGFLPGDDGDARFTTVLYEHWYQFLTGHTGLSQTLFFYPTQDTLVFSDSFFLQGIVHSVFRFTGINVVNSWLIATVLLQLFSAYSAVVMAHKFKLGTLPGAILIIYWGYNSTMWAQSTHVQHVMYPFIGWILLAGYGFVHAQTNKRRAVYLTIVLNLLLVLALSSTYVFIFSLLYGLLGLLMYLILSIKKNQLHGSITKTNAISFLKTAFIPIILSLPLVLVFLKIYIFDTTYRTVRGFAAVSFYSPTFTDVFNPPFDNLLFGRILQKLFSYGLPGTGEPGMGFTPTFLAVLFITSAMVMRKLMKVNRTVVIIPMALLLVVAIVELLILKDARGFSFWSLTFEQLPGFSSLRALSRVHTFQYMAGALAIAIILNKYIIHFGPLKRVGSLRLNQRMVALVMPLVIITMIVSESTPNIGRWTAQDMHFVKIAKGSQADFKKCKSFSVVPSDVQIGKRPIFAWLVDAQVLSMEYSKPTLQGYSGGEPTDYGIDISSTSQVLELSIKKTVESKNLKDSCLLLPVQAEKIKTKWRVVPIIG</sequence>
<feature type="transmembrane region" description="Helical" evidence="1">
    <location>
        <begin position="156"/>
        <end position="175"/>
    </location>
</feature>
<keyword evidence="1" id="KW-0812">Transmembrane</keyword>
<accession>A0A6J7DL27</accession>
<reference evidence="2" key="1">
    <citation type="submission" date="2020-05" db="EMBL/GenBank/DDBJ databases">
        <authorList>
            <person name="Chiriac C."/>
            <person name="Salcher M."/>
            <person name="Ghai R."/>
            <person name="Kavagutti S V."/>
        </authorList>
    </citation>
    <scope>NUCLEOTIDE SEQUENCE</scope>
</reference>
<dbReference type="EMBL" id="CAFBLH010000030">
    <property type="protein sequence ID" value="CAB4871231.1"/>
    <property type="molecule type" value="Genomic_DNA"/>
</dbReference>